<feature type="domain" description="UVR" evidence="2">
    <location>
        <begin position="49"/>
        <end position="71"/>
    </location>
</feature>
<dbReference type="AlphaFoldDB" id="A2DQX1"/>
<organism evidence="3 4">
    <name type="scientific">Trichomonas vaginalis (strain ATCC PRA-98 / G3)</name>
    <dbReference type="NCBI Taxonomy" id="412133"/>
    <lineage>
        <taxon>Eukaryota</taxon>
        <taxon>Metamonada</taxon>
        <taxon>Parabasalia</taxon>
        <taxon>Trichomonadida</taxon>
        <taxon>Trichomonadidae</taxon>
        <taxon>Trichomonas</taxon>
    </lineage>
</organism>
<feature type="region of interest" description="Disordered" evidence="1">
    <location>
        <begin position="1"/>
        <end position="42"/>
    </location>
</feature>
<dbReference type="Proteomes" id="UP000001542">
    <property type="component" value="Unassembled WGS sequence"/>
</dbReference>
<feature type="compositionally biased region" description="Basic and acidic residues" evidence="1">
    <location>
        <begin position="33"/>
        <end position="42"/>
    </location>
</feature>
<keyword evidence="4" id="KW-1185">Reference proteome</keyword>
<dbReference type="RefSeq" id="XP_001329461.1">
    <property type="nucleotide sequence ID" value="XM_001329426.1"/>
</dbReference>
<dbReference type="Pfam" id="PF02151">
    <property type="entry name" value="UVR"/>
    <property type="match status" value="1"/>
</dbReference>
<proteinExistence type="predicted"/>
<evidence type="ECO:0000313" key="3">
    <source>
        <dbReference type="EMBL" id="EAY17238.1"/>
    </source>
</evidence>
<evidence type="ECO:0000313" key="4">
    <source>
        <dbReference type="Proteomes" id="UP000001542"/>
    </source>
</evidence>
<dbReference type="SMR" id="A2DQX1"/>
<dbReference type="KEGG" id="tva:4775255"/>
<dbReference type="VEuPathDB" id="TrichDB:TVAG_291910"/>
<evidence type="ECO:0000259" key="2">
    <source>
        <dbReference type="Pfam" id="PF02151"/>
    </source>
</evidence>
<accession>A2DQX1</accession>
<dbReference type="InParanoid" id="A2DQX1"/>
<sequence length="327" mass="37688">MSLSSQTSSRRSSTNSVTRSSTSSLKGKTTGRKSLEPKKNYDDLKGFSLKDLREKKQAAIKALNFDEAARITRYMAGNNVDETATFAESLKNELCQNVDYLLRTYDLFEKEAKKKYFEEESKIRAQKKVVFDRLVKDFEDKVHAYEIDRKIDLTLENQRAVGQQQALEAKARNHAKNDNFEEAKQTLQEANEVGNIERQRRCLVVNDKYDKLIENAEIQLMNDIQSLQARVETEINNALGRYNNAIAQQQKITAAQIVQAPQKLLTKRMSSETKKETTEMKSNEKKRQDNSKFKQTAKDTLQKLENYLISKLQDEDRMFVFAARGNT</sequence>
<dbReference type="EMBL" id="DS113233">
    <property type="protein sequence ID" value="EAY17238.1"/>
    <property type="molecule type" value="Genomic_DNA"/>
</dbReference>
<feature type="region of interest" description="Disordered" evidence="1">
    <location>
        <begin position="268"/>
        <end position="296"/>
    </location>
</feature>
<dbReference type="InterPro" id="IPR001943">
    <property type="entry name" value="UVR_dom"/>
</dbReference>
<evidence type="ECO:0000256" key="1">
    <source>
        <dbReference type="SAM" id="MobiDB-lite"/>
    </source>
</evidence>
<protein>
    <recommendedName>
        <fullName evidence="2">UVR domain-containing protein</fullName>
    </recommendedName>
</protein>
<dbReference type="VEuPathDB" id="TrichDB:TVAGG3_0936680"/>
<gene>
    <name evidence="3" type="ORF">TVAG_291910</name>
</gene>
<name>A2DQX1_TRIV3</name>
<feature type="compositionally biased region" description="Basic and acidic residues" evidence="1">
    <location>
        <begin position="269"/>
        <end position="296"/>
    </location>
</feature>
<reference evidence="3" key="2">
    <citation type="journal article" date="2007" name="Science">
        <title>Draft genome sequence of the sexually transmitted pathogen Trichomonas vaginalis.</title>
        <authorList>
            <person name="Carlton J.M."/>
            <person name="Hirt R.P."/>
            <person name="Silva J.C."/>
            <person name="Delcher A.L."/>
            <person name="Schatz M."/>
            <person name="Zhao Q."/>
            <person name="Wortman J.R."/>
            <person name="Bidwell S.L."/>
            <person name="Alsmark U.C.M."/>
            <person name="Besteiro S."/>
            <person name="Sicheritz-Ponten T."/>
            <person name="Noel C.J."/>
            <person name="Dacks J.B."/>
            <person name="Foster P.G."/>
            <person name="Simillion C."/>
            <person name="Van de Peer Y."/>
            <person name="Miranda-Saavedra D."/>
            <person name="Barton G.J."/>
            <person name="Westrop G.D."/>
            <person name="Mueller S."/>
            <person name="Dessi D."/>
            <person name="Fiori P.L."/>
            <person name="Ren Q."/>
            <person name="Paulsen I."/>
            <person name="Zhang H."/>
            <person name="Bastida-Corcuera F.D."/>
            <person name="Simoes-Barbosa A."/>
            <person name="Brown M.T."/>
            <person name="Hayes R.D."/>
            <person name="Mukherjee M."/>
            <person name="Okumura C.Y."/>
            <person name="Schneider R."/>
            <person name="Smith A.J."/>
            <person name="Vanacova S."/>
            <person name="Villalvazo M."/>
            <person name="Haas B.J."/>
            <person name="Pertea M."/>
            <person name="Feldblyum T.V."/>
            <person name="Utterback T.R."/>
            <person name="Shu C.L."/>
            <person name="Osoegawa K."/>
            <person name="de Jong P.J."/>
            <person name="Hrdy I."/>
            <person name="Horvathova L."/>
            <person name="Zubacova Z."/>
            <person name="Dolezal P."/>
            <person name="Malik S.B."/>
            <person name="Logsdon J.M. Jr."/>
            <person name="Henze K."/>
            <person name="Gupta A."/>
            <person name="Wang C.C."/>
            <person name="Dunne R.L."/>
            <person name="Upcroft J.A."/>
            <person name="Upcroft P."/>
            <person name="White O."/>
            <person name="Salzberg S.L."/>
            <person name="Tang P."/>
            <person name="Chiu C.-H."/>
            <person name="Lee Y.-S."/>
            <person name="Embley T.M."/>
            <person name="Coombs G.H."/>
            <person name="Mottram J.C."/>
            <person name="Tachezy J."/>
            <person name="Fraser-Liggett C.M."/>
            <person name="Johnson P.J."/>
        </authorList>
    </citation>
    <scope>NUCLEOTIDE SEQUENCE [LARGE SCALE GENOMIC DNA]</scope>
    <source>
        <strain evidence="3">G3</strain>
    </source>
</reference>
<feature type="compositionally biased region" description="Low complexity" evidence="1">
    <location>
        <begin position="1"/>
        <end position="28"/>
    </location>
</feature>
<reference evidence="3" key="1">
    <citation type="submission" date="2006-10" db="EMBL/GenBank/DDBJ databases">
        <authorList>
            <person name="Amadeo P."/>
            <person name="Zhao Q."/>
            <person name="Wortman J."/>
            <person name="Fraser-Liggett C."/>
            <person name="Carlton J."/>
        </authorList>
    </citation>
    <scope>NUCLEOTIDE SEQUENCE</scope>
    <source>
        <strain evidence="3">G3</strain>
    </source>
</reference>